<proteinExistence type="predicted"/>
<dbReference type="AlphaFoldDB" id="A0AA47NXH0"/>
<evidence type="ECO:0000313" key="1">
    <source>
        <dbReference type="EMBL" id="KAK0142426.1"/>
    </source>
</evidence>
<sequence>MAGCTISPLAFTMAMEIMIRASKWVVGGERLQGNQRLPPIQVYMDDLTTLTTTVPCTKRLLEKLHQNITWARMKLKPSKCRSISIVKGQVTDQRFHVGGIPVPTVSEMPVKSLRRWYVKLKDTEQFEQLKNDISKYMERISKTVLPGKLKVWCFQFGILPRLLWPLTVYEITKVEKLERLISTQLKQWLGIPRCLSSIGLYGHGKLELPITGLVEELKCTKARLLMTLTESEDAVTQTLTPRVVAGRTWIPSEAVESAKSALHFKDVVGQYSMGGQGSGSFLKLLCGTEQHQCRRDS</sequence>
<name>A0AA47NXH0_MERPO</name>
<comment type="caution">
    <text evidence="1">The sequence shown here is derived from an EMBL/GenBank/DDBJ whole genome shotgun (WGS) entry which is preliminary data.</text>
</comment>
<reference evidence="1" key="1">
    <citation type="journal article" date="2023" name="Front. Mar. Sci.">
        <title>A new Merluccius polli reference genome to investigate the effects of global change in West African waters.</title>
        <authorList>
            <person name="Mateo J.L."/>
            <person name="Blanco-Fernandez C."/>
            <person name="Garcia-Vazquez E."/>
            <person name="Machado-Schiaffino G."/>
        </authorList>
    </citation>
    <scope>NUCLEOTIDE SEQUENCE</scope>
    <source>
        <strain evidence="1">C29</strain>
        <tissue evidence="1">Fin</tissue>
    </source>
</reference>
<dbReference type="Proteomes" id="UP001174136">
    <property type="component" value="Unassembled WGS sequence"/>
</dbReference>
<evidence type="ECO:0000313" key="2">
    <source>
        <dbReference type="Proteomes" id="UP001174136"/>
    </source>
</evidence>
<accession>A0AA47NXH0</accession>
<dbReference type="EMBL" id="JAOPHQ010003695">
    <property type="protein sequence ID" value="KAK0142426.1"/>
    <property type="molecule type" value="Genomic_DNA"/>
</dbReference>
<organism evidence="1 2">
    <name type="scientific">Merluccius polli</name>
    <name type="common">Benguela hake</name>
    <name type="synonym">Merluccius cadenati</name>
    <dbReference type="NCBI Taxonomy" id="89951"/>
    <lineage>
        <taxon>Eukaryota</taxon>
        <taxon>Metazoa</taxon>
        <taxon>Chordata</taxon>
        <taxon>Craniata</taxon>
        <taxon>Vertebrata</taxon>
        <taxon>Euteleostomi</taxon>
        <taxon>Actinopterygii</taxon>
        <taxon>Neopterygii</taxon>
        <taxon>Teleostei</taxon>
        <taxon>Neoteleostei</taxon>
        <taxon>Acanthomorphata</taxon>
        <taxon>Zeiogadaria</taxon>
        <taxon>Gadariae</taxon>
        <taxon>Gadiformes</taxon>
        <taxon>Gadoidei</taxon>
        <taxon>Merlucciidae</taxon>
        <taxon>Merluccius</taxon>
    </lineage>
</organism>
<gene>
    <name evidence="1" type="ORF">N1851_019805</name>
</gene>
<keyword evidence="2" id="KW-1185">Reference proteome</keyword>
<evidence type="ECO:0008006" key="3">
    <source>
        <dbReference type="Google" id="ProtNLM"/>
    </source>
</evidence>
<protein>
    <recommendedName>
        <fullName evidence="3">Reverse transcriptase domain-containing protein</fullName>
    </recommendedName>
</protein>